<proteinExistence type="predicted"/>
<sequence length="176" mass="21246">MKIVFKDFIHLNDNEIKDILELRNQKNIREHMKDSKIITIKKHFDFINSLKNSIDRKYFAIFNENQLLGSLNFIKNEELSWGLYFKDTSNPILKSVSTYIFLEFIFKQFDDDVNSSVKKNNIQALNFNKSFGFDIFKENNEYFYLLLSKQTWENHKNSKLIKPIKKYLDKIDYEFN</sequence>
<accession>A0AAW7QC75</accession>
<evidence type="ECO:0000313" key="1">
    <source>
        <dbReference type="EMBL" id="MDN5124071.1"/>
    </source>
</evidence>
<dbReference type="EMBL" id="JAQJJG010000010">
    <property type="protein sequence ID" value="MDN5124071.1"/>
    <property type="molecule type" value="Genomic_DNA"/>
</dbReference>
<reference evidence="1" key="2">
    <citation type="submission" date="2023-01" db="EMBL/GenBank/DDBJ databases">
        <authorList>
            <person name="Uljanovas D."/>
        </authorList>
    </citation>
    <scope>NUCLEOTIDE SEQUENCE</scope>
    <source>
        <strain evidence="1">S41</strain>
    </source>
</reference>
<name>A0AAW7QC75_9BACT</name>
<protein>
    <recommendedName>
        <fullName evidence="3">UDP-4-amino-4, 6-dideoxy-N-acetyl-beta-L-altrosamine N-acetyltransferase</fullName>
    </recommendedName>
</protein>
<dbReference type="RefSeq" id="WP_301370899.1">
    <property type="nucleotide sequence ID" value="NZ_JAQJJF010000008.1"/>
</dbReference>
<organism evidence="1 2">
    <name type="scientific">Aliarcobacter butzleri</name>
    <dbReference type="NCBI Taxonomy" id="28197"/>
    <lineage>
        <taxon>Bacteria</taxon>
        <taxon>Pseudomonadati</taxon>
        <taxon>Campylobacterota</taxon>
        <taxon>Epsilonproteobacteria</taxon>
        <taxon>Campylobacterales</taxon>
        <taxon>Arcobacteraceae</taxon>
        <taxon>Aliarcobacter</taxon>
    </lineage>
</organism>
<dbReference type="AlphaFoldDB" id="A0AAW7QC75"/>
<evidence type="ECO:0000313" key="2">
    <source>
        <dbReference type="Proteomes" id="UP001170364"/>
    </source>
</evidence>
<comment type="caution">
    <text evidence="1">The sequence shown here is derived from an EMBL/GenBank/DDBJ whole genome shotgun (WGS) entry which is preliminary data.</text>
</comment>
<reference evidence="1" key="1">
    <citation type="journal article" date="2023" name="Microorganisms">
        <title>Genomic Characterization of Arcobacter butzleri Strains Isolated from Various Sources in Lithuania.</title>
        <authorList>
            <person name="Uljanovas D."/>
            <person name="Golz G."/>
            <person name="Fleischmann S."/>
            <person name="Kudirkiene E."/>
            <person name="Kasetiene N."/>
            <person name="Grineviciene A."/>
            <person name="Tamuleviciene E."/>
            <person name="Aksomaitiene J."/>
            <person name="Alter T."/>
            <person name="Malakauskas M."/>
        </authorList>
    </citation>
    <scope>NUCLEOTIDE SEQUENCE</scope>
    <source>
        <strain evidence="1">S41</strain>
    </source>
</reference>
<dbReference type="Proteomes" id="UP001170364">
    <property type="component" value="Unassembled WGS sequence"/>
</dbReference>
<dbReference type="Gene3D" id="3.40.630.30">
    <property type="match status" value="1"/>
</dbReference>
<evidence type="ECO:0008006" key="3">
    <source>
        <dbReference type="Google" id="ProtNLM"/>
    </source>
</evidence>
<gene>
    <name evidence="1" type="ORF">PJV93_09160</name>
</gene>